<evidence type="ECO:0000313" key="4">
    <source>
        <dbReference type="Proteomes" id="UP000238479"/>
    </source>
</evidence>
<keyword evidence="1" id="KW-0472">Membrane</keyword>
<dbReference type="Proteomes" id="UP000238479">
    <property type="component" value="Chromosome 4"/>
</dbReference>
<gene>
    <name evidence="3" type="ORF">RchiOBHm_Chr4g0414871</name>
</gene>
<keyword evidence="1" id="KW-1133">Transmembrane helix</keyword>
<proteinExistence type="predicted"/>
<keyword evidence="1" id="KW-0812">Transmembrane</keyword>
<keyword evidence="2" id="KW-0732">Signal</keyword>
<feature type="signal peptide" evidence="2">
    <location>
        <begin position="1"/>
        <end position="19"/>
    </location>
</feature>
<sequence>MQIHTKLLSFSLCLGFVVSLRTLLQKLASGSAENQRDASIYVYLISCLFLLLWFGFHFWFLQCMK</sequence>
<keyword evidence="4" id="KW-1185">Reference proteome</keyword>
<evidence type="ECO:0000313" key="3">
    <source>
        <dbReference type="EMBL" id="PRQ38520.1"/>
    </source>
</evidence>
<evidence type="ECO:0000256" key="2">
    <source>
        <dbReference type="SAM" id="SignalP"/>
    </source>
</evidence>
<accession>A0A2P6QWH1</accession>
<feature type="transmembrane region" description="Helical" evidence="1">
    <location>
        <begin position="40"/>
        <end position="61"/>
    </location>
</feature>
<name>A0A2P6QWH1_ROSCH</name>
<organism evidence="3 4">
    <name type="scientific">Rosa chinensis</name>
    <name type="common">China rose</name>
    <dbReference type="NCBI Taxonomy" id="74649"/>
    <lineage>
        <taxon>Eukaryota</taxon>
        <taxon>Viridiplantae</taxon>
        <taxon>Streptophyta</taxon>
        <taxon>Embryophyta</taxon>
        <taxon>Tracheophyta</taxon>
        <taxon>Spermatophyta</taxon>
        <taxon>Magnoliopsida</taxon>
        <taxon>eudicotyledons</taxon>
        <taxon>Gunneridae</taxon>
        <taxon>Pentapetalae</taxon>
        <taxon>rosids</taxon>
        <taxon>fabids</taxon>
        <taxon>Rosales</taxon>
        <taxon>Rosaceae</taxon>
        <taxon>Rosoideae</taxon>
        <taxon>Rosoideae incertae sedis</taxon>
        <taxon>Rosa</taxon>
    </lineage>
</organism>
<dbReference type="AlphaFoldDB" id="A0A2P6QWH1"/>
<comment type="caution">
    <text evidence="3">The sequence shown here is derived from an EMBL/GenBank/DDBJ whole genome shotgun (WGS) entry which is preliminary data.</text>
</comment>
<protein>
    <submittedName>
        <fullName evidence="3">Uncharacterized protein</fullName>
    </submittedName>
</protein>
<feature type="chain" id="PRO_5015110205" evidence="2">
    <location>
        <begin position="20"/>
        <end position="65"/>
    </location>
</feature>
<evidence type="ECO:0000256" key="1">
    <source>
        <dbReference type="SAM" id="Phobius"/>
    </source>
</evidence>
<reference evidence="3 4" key="1">
    <citation type="journal article" date="2018" name="Nat. Genet.">
        <title>The Rosa genome provides new insights in the design of modern roses.</title>
        <authorList>
            <person name="Bendahmane M."/>
        </authorList>
    </citation>
    <scope>NUCLEOTIDE SEQUENCE [LARGE SCALE GENOMIC DNA]</scope>
    <source>
        <strain evidence="4">cv. Old Blush</strain>
    </source>
</reference>
<dbReference type="Gramene" id="PRQ38520">
    <property type="protein sequence ID" value="PRQ38520"/>
    <property type="gene ID" value="RchiOBHm_Chr4g0414871"/>
</dbReference>
<dbReference type="EMBL" id="PDCK01000042">
    <property type="protein sequence ID" value="PRQ38520.1"/>
    <property type="molecule type" value="Genomic_DNA"/>
</dbReference>